<dbReference type="PANTHER" id="PTHR36985:SF1">
    <property type="entry name" value="TRANSLOCATION AND ASSEMBLY MODULE SUBUNIT TAMB"/>
    <property type="match status" value="1"/>
</dbReference>
<evidence type="ECO:0000313" key="9">
    <source>
        <dbReference type="Proteomes" id="UP001595974"/>
    </source>
</evidence>
<evidence type="ECO:0000259" key="7">
    <source>
        <dbReference type="Pfam" id="PF04357"/>
    </source>
</evidence>
<keyword evidence="4 6" id="KW-0472">Membrane</keyword>
<evidence type="ECO:0000256" key="6">
    <source>
        <dbReference type="SAM" id="Phobius"/>
    </source>
</evidence>
<evidence type="ECO:0000256" key="5">
    <source>
        <dbReference type="SAM" id="MobiDB-lite"/>
    </source>
</evidence>
<keyword evidence="2 6" id="KW-0812">Transmembrane</keyword>
<evidence type="ECO:0000256" key="1">
    <source>
        <dbReference type="ARBA" id="ARBA00004167"/>
    </source>
</evidence>
<feature type="region of interest" description="Disordered" evidence="5">
    <location>
        <begin position="383"/>
        <end position="414"/>
    </location>
</feature>
<feature type="region of interest" description="Disordered" evidence="5">
    <location>
        <begin position="1"/>
        <end position="28"/>
    </location>
</feature>
<dbReference type="InterPro" id="IPR007452">
    <property type="entry name" value="TamB_C"/>
</dbReference>
<protein>
    <submittedName>
        <fullName evidence="8">Translocation/assembly module TamB domain-containing protein</fullName>
    </submittedName>
</protein>
<comment type="caution">
    <text evidence="8">The sequence shown here is derived from an EMBL/GenBank/DDBJ whole genome shotgun (WGS) entry which is preliminary data.</text>
</comment>
<feature type="transmembrane region" description="Helical" evidence="6">
    <location>
        <begin position="35"/>
        <end position="55"/>
    </location>
</feature>
<feature type="domain" description="Translocation and assembly module TamB C-terminal" evidence="7">
    <location>
        <begin position="1036"/>
        <end position="1385"/>
    </location>
</feature>
<evidence type="ECO:0000313" key="8">
    <source>
        <dbReference type="EMBL" id="MFC5772087.1"/>
    </source>
</evidence>
<evidence type="ECO:0000256" key="2">
    <source>
        <dbReference type="ARBA" id="ARBA00022692"/>
    </source>
</evidence>
<accession>A0ABW1AXP3</accession>
<evidence type="ECO:0000256" key="4">
    <source>
        <dbReference type="ARBA" id="ARBA00023136"/>
    </source>
</evidence>
<keyword evidence="9" id="KW-1185">Reference proteome</keyword>
<proteinExistence type="predicted"/>
<dbReference type="PANTHER" id="PTHR36985">
    <property type="entry name" value="TRANSLOCATION AND ASSEMBLY MODULE SUBUNIT TAMB"/>
    <property type="match status" value="1"/>
</dbReference>
<dbReference type="Proteomes" id="UP001595974">
    <property type="component" value="Unassembled WGS sequence"/>
</dbReference>
<sequence length="1386" mass="143231">MVAGPDESVSPAPGPHASGDGAAPPPRRARRVRRLAGGLLLLLLAVAALGAWFAATEAGLRGLVGLAQRALAGRLVVEAPEGRLSGPLRAGLVRFSGADLYIEIRDLALDWQPSQLLSGRLAVDRLAARSLQVARRPSVQDEPPAPPQRLTLPLAVELRRLELGAFALSELAAPAAPDAPAADGADAPVFSFTDLAAALSSDGRRHRLAALALTLPQGRAELAGELDGIAPFALSASGSFSGRQDGRAYALAFTAGETLLHPRIDLEAEGEGLQGRAEVYAAPFDPLPLRALSLTLGDVDPAAFAAGAPRAALRLEAELAMPAGGDALLSGPLRITNRSPAPIDAGGLPLTAATGRLAWRKGAVDIEQLELLLPGARAHAPAGRIGGRLSWSPPAAAGGEDEGREGAGSPAASAGLPADLPGAFGHVAAVLELAGIDTRAIDGRLPSQTVAGRIELDADATRQHALVALDVGVARIDARAELQAGPPDEAGVTPRSFSLDGRLRKVDPRALLPSAPSAVLNLDVEAHGTLAPRTELQAKFGLPGSRFEGRPLGGTGAFRYTATDGAFRVADVALALELAGNRLQASGDWGGQGDRLALRLDAPALSAIGYGLGGRAGAEGMLAGSLAKPAGNLIFFGSALRLPGTLSLAGVNGEARLDAGVDGPFRLSVGLSGLASTAPQDDGKAGERQVLVDSAYLTAEGTRAAHTLLLRATGLESDRLDLRLQGGLTTVKRAAATSAGGGETLGWAGELAALETGGRVSARLAAPASLELSAGRIGLGAAELAVGEQGRIRLQETRWTPSASVARGSLTGLVVDLRPRDAARTTAARAGRGERPRRGAGLLTLGAEWNLRAGDTLEGEARVFRESGDISVEGEIRTRLGLESLEARLAARDDRLALSWEASGSEFGRVVGSASLRAERSGKGAWRIAPQAPLTGAARLDMPSITWLGRLMRENVETAGSLKGEFTLAGTVAEPLASGRIDGRGLQLALVDQGLVLSGGELDMSFDRDRLRLDRLAFVSPNRVRPRDDRVPFERLTATPGTLTASGEILLGTGAGEFSFRADRLPLLQRADRWLIVSGSGSGRSTWTSLDLQADFRADAGYLEFAEAPPPSLGDDVVVLGREEKAGSFGVRADLRVALGDALYLSAMGLDTRLSGELRLRQQPGLPLSAVGTVATVGGSYRGYGQRLSIERGLVNFQGALDDPGLNVVALRKGLEVEAGVEILGSARRPKVRLVSEPSVPDPEKLSWIVLGRAPDAASGADLGLLLPAAQALLGGPGGGMTDELSRSLGFDSFSIGQGELNSASRTATSRVVGGGARIASGPTVAGQVLSVGKRLGSDLFLSFEQSLGGAETLVKLTYQLSRRLALIARGGTDNSLDLHYSFSFR</sequence>
<comment type="subcellular location">
    <subcellularLocation>
        <location evidence="1">Membrane</location>
        <topology evidence="1">Single-pass membrane protein</topology>
    </subcellularLocation>
</comment>
<dbReference type="RefSeq" id="WP_096445009.1">
    <property type="nucleotide sequence ID" value="NZ_JBHSOG010000102.1"/>
</dbReference>
<evidence type="ECO:0000256" key="3">
    <source>
        <dbReference type="ARBA" id="ARBA00022989"/>
    </source>
</evidence>
<organism evidence="8 9">
    <name type="scientific">Thauera sinica</name>
    <dbReference type="NCBI Taxonomy" id="2665146"/>
    <lineage>
        <taxon>Bacteria</taxon>
        <taxon>Pseudomonadati</taxon>
        <taxon>Pseudomonadota</taxon>
        <taxon>Betaproteobacteria</taxon>
        <taxon>Rhodocyclales</taxon>
        <taxon>Zoogloeaceae</taxon>
        <taxon>Thauera</taxon>
    </lineage>
</organism>
<gene>
    <name evidence="8" type="ORF">ACFPTN_22120</name>
</gene>
<name>A0ABW1AXP3_9RHOO</name>
<dbReference type="EMBL" id="JBHSOG010000102">
    <property type="protein sequence ID" value="MFC5772087.1"/>
    <property type="molecule type" value="Genomic_DNA"/>
</dbReference>
<keyword evidence="3 6" id="KW-1133">Transmembrane helix</keyword>
<reference evidence="9" key="1">
    <citation type="journal article" date="2019" name="Int. J. Syst. Evol. Microbiol.">
        <title>The Global Catalogue of Microorganisms (GCM) 10K type strain sequencing project: providing services to taxonomists for standard genome sequencing and annotation.</title>
        <authorList>
            <consortium name="The Broad Institute Genomics Platform"/>
            <consortium name="The Broad Institute Genome Sequencing Center for Infectious Disease"/>
            <person name="Wu L."/>
            <person name="Ma J."/>
        </authorList>
    </citation>
    <scope>NUCLEOTIDE SEQUENCE [LARGE SCALE GENOMIC DNA]</scope>
    <source>
        <strain evidence="9">SHR3</strain>
    </source>
</reference>
<dbReference type="Pfam" id="PF04357">
    <property type="entry name" value="TamB"/>
    <property type="match status" value="1"/>
</dbReference>